<proteinExistence type="predicted"/>
<reference evidence="5" key="1">
    <citation type="submission" date="2019-04" db="EMBL/GenBank/DDBJ databases">
        <authorList>
            <person name="Melise S."/>
            <person name="Noan J."/>
            <person name="Okalmin O."/>
        </authorList>
    </citation>
    <scope>NUCLEOTIDE SEQUENCE</scope>
    <source>
        <strain evidence="5">FN9</strain>
    </source>
</reference>
<dbReference type="InterPro" id="IPR027417">
    <property type="entry name" value="P-loop_NTPase"/>
</dbReference>
<feature type="domain" description="Nephrocystin 3-like N-terminal" evidence="3">
    <location>
        <begin position="279"/>
        <end position="445"/>
    </location>
</feature>
<dbReference type="EMBL" id="CAAKMV010000120">
    <property type="protein sequence ID" value="VIO55470.1"/>
    <property type="molecule type" value="Genomic_DNA"/>
</dbReference>
<dbReference type="InterPro" id="IPR056693">
    <property type="entry name" value="DUF7791"/>
</dbReference>
<dbReference type="InterPro" id="IPR056884">
    <property type="entry name" value="NPHP3-like_N"/>
</dbReference>
<dbReference type="SUPFAM" id="SSF52540">
    <property type="entry name" value="P-loop containing nucleoside triphosphate hydrolases"/>
    <property type="match status" value="1"/>
</dbReference>
<dbReference type="Gene3D" id="1.20.120.1020">
    <property type="entry name" value="Prion-inhibition and propagation, HeLo domain"/>
    <property type="match status" value="1"/>
</dbReference>
<dbReference type="PANTHER" id="PTHR10039">
    <property type="entry name" value="AMELOGENIN"/>
    <property type="match status" value="1"/>
</dbReference>
<accession>A0A4E9D8B2</accession>
<feature type="domain" description="Prion-inhibition and propagation HeLo" evidence="2">
    <location>
        <begin position="5"/>
        <end position="209"/>
    </location>
</feature>
<sequence>MEAGGLALGAVSLVSLIKDCVDLYSMFKSAQNLDKDIVALEIKLEIEKTLFFKWPERVGLFRQDQEEAIFSDARTRDVVMGILKKIRDLLSDGDTLQNTYGLQSIISTDKCGNDMLSNDSPTCISQFRQTQLFEDFRRLNFRDAFSGNRSSKLVNIAKKVNWVIGDKEKFNRLIADLSYFNKRLIELTPGSTSLGAEDLHHIRNIPKLDEIVEALQSNQSHQEIVIEARSNAIQSRVLDCLWFRWQDDRRLTVKEAHAKTFSWVLDPESENETWGHLPTWLKGGSGIYWLQGKAGSGKSTLMKFLHDDERTQEYLKLWADKSELIFASFFFYAQGQSEQKSQVGLLRSLLHQVLNHDPTLTKTVLPNAWREACRDYQRKAEDLSIPSVAEMTKALKDICKLFQVTKKMFFLIDGLDEYEGDDIEVAEFISGLGEVSNVKVLVSSRPHSTFFRAFRGSPSMDLPRLTKRDIVSYIDDTVASHPYMKDLSVMDPNAANSITTSLVERASGVFLWVVLVCRSVIEGCDEHEATSDLQARVDESPREVEELLKRIIETIQPRWEDEAMKIMHLVYTNQTCPTLLPIFGLHLICEQGYSSDIHSSEIKAWGPYTREETESRCSIMEARLRSRCRGLIEVKRLSENLDTSRFDWFDLGDDNRLSIRNCTVNFMHRTVYDLLSQQSVFYRHFGKIIEQVTLSCAIFGVNSPPHAINTSHADYRMLKASPAYG</sequence>
<dbReference type="Gene3D" id="3.40.50.300">
    <property type="entry name" value="P-loop containing nucleotide triphosphate hydrolases"/>
    <property type="match status" value="1"/>
</dbReference>
<dbReference type="Pfam" id="PF24883">
    <property type="entry name" value="NPHP3_N"/>
    <property type="match status" value="1"/>
</dbReference>
<dbReference type="AlphaFoldDB" id="A0A4E9D8B2"/>
<feature type="domain" description="DUF7791" evidence="4">
    <location>
        <begin position="555"/>
        <end position="678"/>
    </location>
</feature>
<dbReference type="InterPro" id="IPR029498">
    <property type="entry name" value="HeLo_dom"/>
</dbReference>
<evidence type="ECO:0000313" key="5">
    <source>
        <dbReference type="EMBL" id="VIO55470.1"/>
    </source>
</evidence>
<evidence type="ECO:0000259" key="4">
    <source>
        <dbReference type="Pfam" id="PF25053"/>
    </source>
</evidence>
<evidence type="ECO:0000259" key="2">
    <source>
        <dbReference type="Pfam" id="PF14479"/>
    </source>
</evidence>
<gene>
    <name evidence="5" type="ORF">FUG_LOCUS170361</name>
</gene>
<protein>
    <recommendedName>
        <fullName evidence="6">NACHT domain-containing protein</fullName>
    </recommendedName>
</protein>
<dbReference type="Pfam" id="PF14479">
    <property type="entry name" value="HeLo"/>
    <property type="match status" value="1"/>
</dbReference>
<dbReference type="InterPro" id="IPR038305">
    <property type="entry name" value="HeLo_sf"/>
</dbReference>
<dbReference type="Pfam" id="PF25053">
    <property type="entry name" value="DUF7791"/>
    <property type="match status" value="1"/>
</dbReference>
<keyword evidence="1" id="KW-0677">Repeat</keyword>
<dbReference type="PANTHER" id="PTHR10039:SF5">
    <property type="entry name" value="NACHT DOMAIN-CONTAINING PROTEIN"/>
    <property type="match status" value="1"/>
</dbReference>
<evidence type="ECO:0008006" key="6">
    <source>
        <dbReference type="Google" id="ProtNLM"/>
    </source>
</evidence>
<evidence type="ECO:0000256" key="1">
    <source>
        <dbReference type="ARBA" id="ARBA00022737"/>
    </source>
</evidence>
<name>A0A4E9D8B2_GIBZA</name>
<evidence type="ECO:0000259" key="3">
    <source>
        <dbReference type="Pfam" id="PF24883"/>
    </source>
</evidence>
<organism evidence="5">
    <name type="scientific">Gibberella zeae</name>
    <name type="common">Wheat head blight fungus</name>
    <name type="synonym">Fusarium graminearum</name>
    <dbReference type="NCBI Taxonomy" id="5518"/>
    <lineage>
        <taxon>Eukaryota</taxon>
        <taxon>Fungi</taxon>
        <taxon>Dikarya</taxon>
        <taxon>Ascomycota</taxon>
        <taxon>Pezizomycotina</taxon>
        <taxon>Sordariomycetes</taxon>
        <taxon>Hypocreomycetidae</taxon>
        <taxon>Hypocreales</taxon>
        <taxon>Nectriaceae</taxon>
        <taxon>Fusarium</taxon>
    </lineage>
</organism>